<dbReference type="GO" id="GO:0046872">
    <property type="term" value="F:metal ion binding"/>
    <property type="evidence" value="ECO:0007669"/>
    <property type="project" value="UniProtKB-KW"/>
</dbReference>
<reference evidence="3" key="1">
    <citation type="submission" date="2018-05" db="EMBL/GenBank/DDBJ databases">
        <authorList>
            <person name="Lanie J.A."/>
            <person name="Ng W.-L."/>
            <person name="Kazmierczak K.M."/>
            <person name="Andrzejewski T.M."/>
            <person name="Davidsen T.M."/>
            <person name="Wayne K.J."/>
            <person name="Tettelin H."/>
            <person name="Glass J.I."/>
            <person name="Rusch D."/>
            <person name="Podicherti R."/>
            <person name="Tsui H.-C.T."/>
            <person name="Winkler M.E."/>
        </authorList>
    </citation>
    <scope>NUCLEOTIDE SEQUENCE</scope>
</reference>
<dbReference type="NCBIfam" id="TIGR00486">
    <property type="entry name" value="YbgI_SA1388"/>
    <property type="match status" value="1"/>
</dbReference>
<dbReference type="FunFam" id="3.40.1390.30:FF:000002">
    <property type="entry name" value="Nif3-like dinuclear metal center protein"/>
    <property type="match status" value="1"/>
</dbReference>
<dbReference type="Pfam" id="PF01784">
    <property type="entry name" value="DUF34_NIF3"/>
    <property type="match status" value="1"/>
</dbReference>
<sequence length="269" mass="29712">MIPDPIQYTALSRSFPMSVTLKELESELNNLLKPEQFTDYCPNGLQLEGRFEVNKIVSGVTACQALIGAAIESSADVLLVHHGYFWRGEDQTITGLRKKRIQSLLEHDISLCAYHLPLDAHEELGNNAQLARKLGFVIEGVLDKNAKNSIVFKGRLENPCTFNEFSRLLAVRLAREPLGIRGLAEKIKTIAWCTGAAQNYIGMAADAGVDAYLTGEVSEATVHIARESGLHFFSAGHHATERYGVQAVGDYLARKFNICHKFIDIDNPA</sequence>
<evidence type="ECO:0000256" key="1">
    <source>
        <dbReference type="ARBA" id="ARBA00006964"/>
    </source>
</evidence>
<gene>
    <name evidence="3" type="ORF">METZ01_LOCUS22250</name>
</gene>
<organism evidence="3">
    <name type="scientific">marine metagenome</name>
    <dbReference type="NCBI Taxonomy" id="408172"/>
    <lineage>
        <taxon>unclassified sequences</taxon>
        <taxon>metagenomes</taxon>
        <taxon>ecological metagenomes</taxon>
    </lineage>
</organism>
<evidence type="ECO:0000313" key="3">
    <source>
        <dbReference type="EMBL" id="SUZ69396.1"/>
    </source>
</evidence>
<dbReference type="Gene3D" id="3.40.1390.30">
    <property type="entry name" value="NIF3 (NGG1p interacting factor 3)-like"/>
    <property type="match status" value="2"/>
</dbReference>
<dbReference type="InterPro" id="IPR036069">
    <property type="entry name" value="DUF34/NIF3_sf"/>
</dbReference>
<proteinExistence type="inferred from homology"/>
<dbReference type="SUPFAM" id="SSF102705">
    <property type="entry name" value="NIF3 (NGG1p interacting factor 3)-like"/>
    <property type="match status" value="1"/>
</dbReference>
<comment type="similarity">
    <text evidence="1">Belongs to the GTP cyclohydrolase I type 2/NIF3 family.</text>
</comment>
<keyword evidence="2" id="KW-0479">Metal-binding</keyword>
<dbReference type="PANTHER" id="PTHR13799">
    <property type="entry name" value="NGG1 INTERACTING FACTOR 3"/>
    <property type="match status" value="1"/>
</dbReference>
<dbReference type="InterPro" id="IPR002678">
    <property type="entry name" value="DUF34/NIF3"/>
</dbReference>
<dbReference type="EMBL" id="UINC01001061">
    <property type="protein sequence ID" value="SUZ69396.1"/>
    <property type="molecule type" value="Genomic_DNA"/>
</dbReference>
<dbReference type="AlphaFoldDB" id="A0A381PQT3"/>
<evidence type="ECO:0008006" key="4">
    <source>
        <dbReference type="Google" id="ProtNLM"/>
    </source>
</evidence>
<dbReference type="GO" id="GO:0005737">
    <property type="term" value="C:cytoplasm"/>
    <property type="evidence" value="ECO:0007669"/>
    <property type="project" value="TreeGrafter"/>
</dbReference>
<accession>A0A381PQT3</accession>
<evidence type="ECO:0000256" key="2">
    <source>
        <dbReference type="ARBA" id="ARBA00022723"/>
    </source>
</evidence>
<dbReference type="PANTHER" id="PTHR13799:SF14">
    <property type="entry name" value="GTP CYCLOHYDROLASE 1 TYPE 2 HOMOLOG"/>
    <property type="match status" value="1"/>
</dbReference>
<protein>
    <recommendedName>
        <fullName evidence="4">Nif3-like dinuclear metal center hexameric protein</fullName>
    </recommendedName>
</protein>
<name>A0A381PQT3_9ZZZZ</name>